<dbReference type="AlphaFoldDB" id="A0A6G1IL27"/>
<feature type="compositionally biased region" description="Acidic residues" evidence="1">
    <location>
        <begin position="23"/>
        <end position="41"/>
    </location>
</feature>
<feature type="region of interest" description="Disordered" evidence="1">
    <location>
        <begin position="1"/>
        <end position="41"/>
    </location>
</feature>
<proteinExistence type="predicted"/>
<keyword evidence="3" id="KW-1185">Reference proteome</keyword>
<protein>
    <submittedName>
        <fullName evidence="2">Uncharacterized protein</fullName>
    </submittedName>
</protein>
<dbReference type="OrthoDB" id="4424523at2759"/>
<feature type="compositionally biased region" description="Basic and acidic residues" evidence="1">
    <location>
        <begin position="1"/>
        <end position="22"/>
    </location>
</feature>
<name>A0A6G1IL27_9PLEO</name>
<accession>A0A6G1IL27</accession>
<organism evidence="2 3">
    <name type="scientific">Lentithecium fluviatile CBS 122367</name>
    <dbReference type="NCBI Taxonomy" id="1168545"/>
    <lineage>
        <taxon>Eukaryota</taxon>
        <taxon>Fungi</taxon>
        <taxon>Dikarya</taxon>
        <taxon>Ascomycota</taxon>
        <taxon>Pezizomycotina</taxon>
        <taxon>Dothideomycetes</taxon>
        <taxon>Pleosporomycetidae</taxon>
        <taxon>Pleosporales</taxon>
        <taxon>Massarineae</taxon>
        <taxon>Lentitheciaceae</taxon>
        <taxon>Lentithecium</taxon>
    </lineage>
</organism>
<reference evidence="2" key="1">
    <citation type="journal article" date="2020" name="Stud. Mycol.">
        <title>101 Dothideomycetes genomes: a test case for predicting lifestyles and emergence of pathogens.</title>
        <authorList>
            <person name="Haridas S."/>
            <person name="Albert R."/>
            <person name="Binder M."/>
            <person name="Bloem J."/>
            <person name="Labutti K."/>
            <person name="Salamov A."/>
            <person name="Andreopoulos B."/>
            <person name="Baker S."/>
            <person name="Barry K."/>
            <person name="Bills G."/>
            <person name="Bluhm B."/>
            <person name="Cannon C."/>
            <person name="Castanera R."/>
            <person name="Culley D."/>
            <person name="Daum C."/>
            <person name="Ezra D."/>
            <person name="Gonzalez J."/>
            <person name="Henrissat B."/>
            <person name="Kuo A."/>
            <person name="Liang C."/>
            <person name="Lipzen A."/>
            <person name="Lutzoni F."/>
            <person name="Magnuson J."/>
            <person name="Mondo S."/>
            <person name="Nolan M."/>
            <person name="Ohm R."/>
            <person name="Pangilinan J."/>
            <person name="Park H.-J."/>
            <person name="Ramirez L."/>
            <person name="Alfaro M."/>
            <person name="Sun H."/>
            <person name="Tritt A."/>
            <person name="Yoshinaga Y."/>
            <person name="Zwiers L.-H."/>
            <person name="Turgeon B."/>
            <person name="Goodwin S."/>
            <person name="Spatafora J."/>
            <person name="Crous P."/>
            <person name="Grigoriev I."/>
        </authorList>
    </citation>
    <scope>NUCLEOTIDE SEQUENCE</scope>
    <source>
        <strain evidence="2">CBS 122367</strain>
    </source>
</reference>
<evidence type="ECO:0000256" key="1">
    <source>
        <dbReference type="SAM" id="MobiDB-lite"/>
    </source>
</evidence>
<evidence type="ECO:0000313" key="2">
    <source>
        <dbReference type="EMBL" id="KAF2678798.1"/>
    </source>
</evidence>
<sequence length="219" mass="24974">MAKDRLNGVDAFHDEDTRKAEDTSTDDDTVDENENSNEDGANDCTQIRAMLEANPFLKWGFVVYRCTYASDTAWKNFMEHLNKRVMLTLQRDGNEDLFERLDWCVQEDPTLEDVSEREVRARFKTWIAESGEEDDWLGSPRFAACVMVEEDHVESVAKGPPPEVFDVHGEGHVTLVSLDEEEDVTFVGLSYLVPRVYALLDIGWEAFARDPDEGEVVCL</sequence>
<dbReference type="EMBL" id="MU005608">
    <property type="protein sequence ID" value="KAF2678798.1"/>
    <property type="molecule type" value="Genomic_DNA"/>
</dbReference>
<evidence type="ECO:0000313" key="3">
    <source>
        <dbReference type="Proteomes" id="UP000799291"/>
    </source>
</evidence>
<dbReference type="Proteomes" id="UP000799291">
    <property type="component" value="Unassembled WGS sequence"/>
</dbReference>
<gene>
    <name evidence="2" type="ORF">K458DRAFT_435478</name>
</gene>